<keyword evidence="2" id="KW-1185">Reference proteome</keyword>
<dbReference type="STRING" id="311180.SAMN04488050_106234"/>
<name>A0A1I6TNV0_9RHOB</name>
<dbReference type="AlphaFoldDB" id="A0A1I6TNV0"/>
<dbReference type="Proteomes" id="UP000199392">
    <property type="component" value="Unassembled WGS sequence"/>
</dbReference>
<proteinExistence type="predicted"/>
<gene>
    <name evidence="1" type="ORF">SAMN04488050_106234</name>
</gene>
<accession>A0A1I6TNV0</accession>
<dbReference type="RefSeq" id="WP_092425016.1">
    <property type="nucleotide sequence ID" value="NZ_FNCL01000006.1"/>
</dbReference>
<evidence type="ECO:0000313" key="1">
    <source>
        <dbReference type="EMBL" id="SFS90902.1"/>
    </source>
</evidence>
<protein>
    <submittedName>
        <fullName evidence="1">Uncharacterized protein</fullName>
    </submittedName>
</protein>
<evidence type="ECO:0000313" key="2">
    <source>
        <dbReference type="Proteomes" id="UP000199392"/>
    </source>
</evidence>
<dbReference type="OrthoDB" id="7859107at2"/>
<reference evidence="2" key="1">
    <citation type="submission" date="2016-10" db="EMBL/GenBank/DDBJ databases">
        <authorList>
            <person name="Varghese N."/>
            <person name="Submissions S."/>
        </authorList>
    </citation>
    <scope>NUCLEOTIDE SEQUENCE [LARGE SCALE GENOMIC DNA]</scope>
    <source>
        <strain evidence="2">DSM 26894</strain>
    </source>
</reference>
<organism evidence="1 2">
    <name type="scientific">Alloyangia pacifica</name>
    <dbReference type="NCBI Taxonomy" id="311180"/>
    <lineage>
        <taxon>Bacteria</taxon>
        <taxon>Pseudomonadati</taxon>
        <taxon>Pseudomonadota</taxon>
        <taxon>Alphaproteobacteria</taxon>
        <taxon>Rhodobacterales</taxon>
        <taxon>Roseobacteraceae</taxon>
        <taxon>Alloyangia</taxon>
    </lineage>
</organism>
<dbReference type="EMBL" id="FOZW01000006">
    <property type="protein sequence ID" value="SFS90902.1"/>
    <property type="molecule type" value="Genomic_DNA"/>
</dbReference>
<sequence>MIFAGVFVVAVILLLVFNYRHGDTRKCRWRERRGEGQSSWTCVQCGATTTGPRGETPEICLRPKA</sequence>